<sequence length="93" mass="10510">MNGVIAQIWFESGDREDGRPARYVVCRTSFATFNELVDAIEADELIRSETLWTEKLNTHSSLIREAHPFAFRGAAVSRIALSHREFVEGARGE</sequence>
<evidence type="ECO:0000313" key="2">
    <source>
        <dbReference type="Proteomes" id="UP000183299"/>
    </source>
</evidence>
<gene>
    <name evidence="1" type="ORF">SAMN04488138_1593</name>
</gene>
<dbReference type="Proteomes" id="UP000183299">
    <property type="component" value="Unassembled WGS sequence"/>
</dbReference>
<dbReference type="STRING" id="576117.SAMN04488138_1593"/>
<proteinExistence type="predicted"/>
<name>A0A1I3XI48_9RHOB</name>
<dbReference type="RefSeq" id="WP_066598845.1">
    <property type="nucleotide sequence ID" value="NZ_FORY01000059.1"/>
</dbReference>
<dbReference type="AlphaFoldDB" id="A0A1I3XI48"/>
<dbReference type="EMBL" id="FORY01000059">
    <property type="protein sequence ID" value="SFK19182.1"/>
    <property type="molecule type" value="Genomic_DNA"/>
</dbReference>
<dbReference type="OrthoDB" id="7778219at2"/>
<protein>
    <submittedName>
        <fullName evidence="1">Uncharacterized protein</fullName>
    </submittedName>
</protein>
<reference evidence="1 2" key="1">
    <citation type="submission" date="2016-10" db="EMBL/GenBank/DDBJ databases">
        <authorList>
            <person name="de Groot N.N."/>
        </authorList>
    </citation>
    <scope>NUCLEOTIDE SEQUENCE [LARGE SCALE GENOMIC DNA]</scope>
    <source>
        <strain evidence="1 2">CGMCC 1.8891</strain>
    </source>
</reference>
<organism evidence="1 2">
    <name type="scientific">Celeribacter halophilus</name>
    <dbReference type="NCBI Taxonomy" id="576117"/>
    <lineage>
        <taxon>Bacteria</taxon>
        <taxon>Pseudomonadati</taxon>
        <taxon>Pseudomonadota</taxon>
        <taxon>Alphaproteobacteria</taxon>
        <taxon>Rhodobacterales</taxon>
        <taxon>Roseobacteraceae</taxon>
        <taxon>Celeribacter</taxon>
    </lineage>
</organism>
<evidence type="ECO:0000313" key="1">
    <source>
        <dbReference type="EMBL" id="SFK19182.1"/>
    </source>
</evidence>
<accession>A0A1I3XI48</accession>
<keyword evidence="2" id="KW-1185">Reference proteome</keyword>
<dbReference type="GeneID" id="98667135"/>